<sequence length="122" mass="13395">MPSKVKLKTGGSSESGVWSFVEVDIDYQWKPVQYGNCQQIGHNASQCKPKKIYCPTGRLLPDTHSKNPQTVLQEVVSRVNNQSSPTEGPEVPTANKFAALKICDELWPSIGSFADAWGFIGL</sequence>
<proteinExistence type="predicted"/>
<comment type="caution">
    <text evidence="1">The sequence shown here is derived from an EMBL/GenBank/DDBJ whole genome shotgun (WGS) entry which is preliminary data.</text>
</comment>
<gene>
    <name evidence="1" type="ORF">Nepgr_031722</name>
</gene>
<dbReference type="AlphaFoldDB" id="A0AAD3Y7C1"/>
<keyword evidence="2" id="KW-1185">Reference proteome</keyword>
<dbReference type="Proteomes" id="UP001279734">
    <property type="component" value="Unassembled WGS sequence"/>
</dbReference>
<organism evidence="1 2">
    <name type="scientific">Nepenthes gracilis</name>
    <name type="common">Slender pitcher plant</name>
    <dbReference type="NCBI Taxonomy" id="150966"/>
    <lineage>
        <taxon>Eukaryota</taxon>
        <taxon>Viridiplantae</taxon>
        <taxon>Streptophyta</taxon>
        <taxon>Embryophyta</taxon>
        <taxon>Tracheophyta</taxon>
        <taxon>Spermatophyta</taxon>
        <taxon>Magnoliopsida</taxon>
        <taxon>eudicotyledons</taxon>
        <taxon>Gunneridae</taxon>
        <taxon>Pentapetalae</taxon>
        <taxon>Caryophyllales</taxon>
        <taxon>Nepenthaceae</taxon>
        <taxon>Nepenthes</taxon>
    </lineage>
</organism>
<protein>
    <submittedName>
        <fullName evidence="1">Uncharacterized protein</fullName>
    </submittedName>
</protein>
<evidence type="ECO:0000313" key="2">
    <source>
        <dbReference type="Proteomes" id="UP001279734"/>
    </source>
</evidence>
<dbReference type="EMBL" id="BSYO01000037">
    <property type="protein sequence ID" value="GMH29879.1"/>
    <property type="molecule type" value="Genomic_DNA"/>
</dbReference>
<name>A0AAD3Y7C1_NEPGR</name>
<accession>A0AAD3Y7C1</accession>
<reference evidence="1" key="1">
    <citation type="submission" date="2023-05" db="EMBL/GenBank/DDBJ databases">
        <title>Nepenthes gracilis genome sequencing.</title>
        <authorList>
            <person name="Fukushima K."/>
        </authorList>
    </citation>
    <scope>NUCLEOTIDE SEQUENCE</scope>
    <source>
        <strain evidence="1">SING2019-196</strain>
    </source>
</reference>
<evidence type="ECO:0000313" key="1">
    <source>
        <dbReference type="EMBL" id="GMH29879.1"/>
    </source>
</evidence>